<keyword evidence="3" id="KW-1185">Reference proteome</keyword>
<sequence>MGTDCLVCCSIPVVLLTLKTKLNEMCGTHEAGLSGSRKVRNGTEYARDYLRIDGAGTPRVGELNKGSEKGKLDTALALCATRQGSCNINVRRLPFRSVPPPVPPPPHLTSRPLSDHLRTTNNPTLKEEFIITTVLVLPCVAIPRVIDFFGYDVCITGGDTGSFGQAAGLNLVCTCTIPIFGCAISISVREINGGAHSQSRKGGSVVLQTPTERGGVVVNFQARIWENLGSNTGQAFLIFVFHSFPKSLLENAGTPMVDSSLISASLMTITVDETAVNERAEETENPRENPLTCGTVRQDSHMRKSRDEAALSTNSQCDSRAEHLPRRRHRGANPRPSDFKSATLPLSYEGRAYKSPYLQAHFLLSRRRRLVVVTETAVVHDVAASTTASSRPVGWLQTRQLFRLLASHLGLASSIPGGYAPGLPQVGIVPDDTTGLWVFSGISCFLRPFIPALLHAHLASLSSHLKTSTLDQRCQSVRFPARNARIFARGNSAGRCCLPAGFLGALPLPRRCIPAPLHPRMLFHVLSGDEGVCRLALGALPTGIQRRDGNTAHLARRSDEALEVRVVVARIAPSLLGGRQLDGNVPSLTGAQDTRQEREQIDDVVKEHQLHNVSARARVVLLVIHRHR</sequence>
<feature type="compositionally biased region" description="Basic and acidic residues" evidence="1">
    <location>
        <begin position="298"/>
        <end position="309"/>
    </location>
</feature>
<evidence type="ECO:0000256" key="1">
    <source>
        <dbReference type="SAM" id="MobiDB-lite"/>
    </source>
</evidence>
<organism evidence="2 3">
    <name type="scientific">Dryococelus australis</name>
    <dbReference type="NCBI Taxonomy" id="614101"/>
    <lineage>
        <taxon>Eukaryota</taxon>
        <taxon>Metazoa</taxon>
        <taxon>Ecdysozoa</taxon>
        <taxon>Arthropoda</taxon>
        <taxon>Hexapoda</taxon>
        <taxon>Insecta</taxon>
        <taxon>Pterygota</taxon>
        <taxon>Neoptera</taxon>
        <taxon>Polyneoptera</taxon>
        <taxon>Phasmatodea</taxon>
        <taxon>Verophasmatodea</taxon>
        <taxon>Anareolatae</taxon>
        <taxon>Phasmatidae</taxon>
        <taxon>Eurycanthinae</taxon>
        <taxon>Dryococelus</taxon>
    </lineage>
</organism>
<name>A0ABQ9H4L8_9NEOP</name>
<accession>A0ABQ9H4L8</accession>
<evidence type="ECO:0000313" key="3">
    <source>
        <dbReference type="Proteomes" id="UP001159363"/>
    </source>
</evidence>
<dbReference type="EMBL" id="JARBHB010000007">
    <property type="protein sequence ID" value="KAJ8879113.1"/>
    <property type="molecule type" value="Genomic_DNA"/>
</dbReference>
<feature type="region of interest" description="Disordered" evidence="1">
    <location>
        <begin position="278"/>
        <end position="342"/>
    </location>
</feature>
<proteinExistence type="predicted"/>
<comment type="caution">
    <text evidence="2">The sequence shown here is derived from an EMBL/GenBank/DDBJ whole genome shotgun (WGS) entry which is preliminary data.</text>
</comment>
<dbReference type="Proteomes" id="UP001159363">
    <property type="component" value="Chromosome 6"/>
</dbReference>
<evidence type="ECO:0000313" key="2">
    <source>
        <dbReference type="EMBL" id="KAJ8879113.1"/>
    </source>
</evidence>
<feature type="region of interest" description="Disordered" evidence="1">
    <location>
        <begin position="99"/>
        <end position="119"/>
    </location>
</feature>
<feature type="compositionally biased region" description="Basic and acidic residues" evidence="1">
    <location>
        <begin position="278"/>
        <end position="287"/>
    </location>
</feature>
<reference evidence="2 3" key="1">
    <citation type="submission" date="2023-02" db="EMBL/GenBank/DDBJ databases">
        <title>LHISI_Scaffold_Assembly.</title>
        <authorList>
            <person name="Stuart O.P."/>
            <person name="Cleave R."/>
            <person name="Magrath M.J.L."/>
            <person name="Mikheyev A.S."/>
        </authorList>
    </citation>
    <scope>NUCLEOTIDE SEQUENCE [LARGE SCALE GENOMIC DNA]</scope>
    <source>
        <strain evidence="2">Daus_M_001</strain>
        <tissue evidence="2">Leg muscle</tissue>
    </source>
</reference>
<protein>
    <submittedName>
        <fullName evidence="2">Uncharacterized protein</fullName>
    </submittedName>
</protein>
<gene>
    <name evidence="2" type="ORF">PR048_019719</name>
</gene>